<evidence type="ECO:0000313" key="8">
    <source>
        <dbReference type="EMBL" id="KAJ3572486.1"/>
    </source>
</evidence>
<comment type="caution">
    <text evidence="8">The sequence shown here is derived from an EMBL/GenBank/DDBJ whole genome shotgun (WGS) entry which is preliminary data.</text>
</comment>
<feature type="transmembrane region" description="Helical" evidence="6">
    <location>
        <begin position="369"/>
        <end position="387"/>
    </location>
</feature>
<feature type="transmembrane region" description="Helical" evidence="6">
    <location>
        <begin position="94"/>
        <end position="110"/>
    </location>
</feature>
<dbReference type="InterPro" id="IPR036513">
    <property type="entry name" value="STAS_dom_sf"/>
</dbReference>
<evidence type="ECO:0000313" key="9">
    <source>
        <dbReference type="Proteomes" id="UP001213000"/>
    </source>
</evidence>
<dbReference type="PANTHER" id="PTHR11814">
    <property type="entry name" value="SULFATE TRANSPORTER"/>
    <property type="match status" value="1"/>
</dbReference>
<reference evidence="8" key="1">
    <citation type="submission" date="2022-07" db="EMBL/GenBank/DDBJ databases">
        <title>Genome Sequence of Leucocoprinus birnbaumii.</title>
        <authorList>
            <person name="Buettner E."/>
        </authorList>
    </citation>
    <scope>NUCLEOTIDE SEQUENCE</scope>
    <source>
        <strain evidence="8">VT141</strain>
    </source>
</reference>
<feature type="transmembrane region" description="Helical" evidence="6">
    <location>
        <begin position="447"/>
        <end position="464"/>
    </location>
</feature>
<feature type="transmembrane region" description="Helical" evidence="6">
    <location>
        <begin position="117"/>
        <end position="134"/>
    </location>
</feature>
<dbReference type="PROSITE" id="PS50801">
    <property type="entry name" value="STAS"/>
    <property type="match status" value="1"/>
</dbReference>
<gene>
    <name evidence="8" type="ORF">NP233_g3043</name>
</gene>
<feature type="transmembrane region" description="Helical" evidence="6">
    <location>
        <begin position="420"/>
        <end position="441"/>
    </location>
</feature>
<feature type="domain" description="STAS" evidence="7">
    <location>
        <begin position="511"/>
        <end position="638"/>
    </location>
</feature>
<keyword evidence="9" id="KW-1185">Reference proteome</keyword>
<organism evidence="8 9">
    <name type="scientific">Leucocoprinus birnbaumii</name>
    <dbReference type="NCBI Taxonomy" id="56174"/>
    <lineage>
        <taxon>Eukaryota</taxon>
        <taxon>Fungi</taxon>
        <taxon>Dikarya</taxon>
        <taxon>Basidiomycota</taxon>
        <taxon>Agaricomycotina</taxon>
        <taxon>Agaricomycetes</taxon>
        <taxon>Agaricomycetidae</taxon>
        <taxon>Agaricales</taxon>
        <taxon>Agaricineae</taxon>
        <taxon>Agaricaceae</taxon>
        <taxon>Leucocoprinus</taxon>
    </lineage>
</organism>
<feature type="transmembrane region" description="Helical" evidence="6">
    <location>
        <begin position="236"/>
        <end position="260"/>
    </location>
</feature>
<feature type="region of interest" description="Disordered" evidence="5">
    <location>
        <begin position="547"/>
        <end position="572"/>
    </location>
</feature>
<feature type="transmembrane region" description="Helical" evidence="6">
    <location>
        <begin position="177"/>
        <end position="199"/>
    </location>
</feature>
<keyword evidence="2 6" id="KW-0812">Transmembrane</keyword>
<feature type="compositionally biased region" description="Gly residues" evidence="5">
    <location>
        <begin position="563"/>
        <end position="572"/>
    </location>
</feature>
<evidence type="ECO:0000256" key="6">
    <source>
        <dbReference type="SAM" id="Phobius"/>
    </source>
</evidence>
<dbReference type="InterPro" id="IPR011547">
    <property type="entry name" value="SLC26A/SulP_dom"/>
</dbReference>
<dbReference type="EMBL" id="JANIEX010000140">
    <property type="protein sequence ID" value="KAJ3572486.1"/>
    <property type="molecule type" value="Genomic_DNA"/>
</dbReference>
<evidence type="ECO:0000259" key="7">
    <source>
        <dbReference type="PROSITE" id="PS50801"/>
    </source>
</evidence>
<keyword evidence="4 6" id="KW-0472">Membrane</keyword>
<feature type="transmembrane region" description="Helical" evidence="6">
    <location>
        <begin position="334"/>
        <end position="357"/>
    </location>
</feature>
<dbReference type="CDD" id="cd07042">
    <property type="entry name" value="STAS_SulP_like_sulfate_transporter"/>
    <property type="match status" value="1"/>
</dbReference>
<name>A0AAD5VZ11_9AGAR</name>
<evidence type="ECO:0000256" key="5">
    <source>
        <dbReference type="SAM" id="MobiDB-lite"/>
    </source>
</evidence>
<dbReference type="Proteomes" id="UP001213000">
    <property type="component" value="Unassembled WGS sequence"/>
</dbReference>
<dbReference type="InterPro" id="IPR002645">
    <property type="entry name" value="STAS_dom"/>
</dbReference>
<dbReference type="Gene3D" id="3.30.750.24">
    <property type="entry name" value="STAS domain"/>
    <property type="match status" value="1"/>
</dbReference>
<dbReference type="NCBIfam" id="TIGR00815">
    <property type="entry name" value="sulP"/>
    <property type="match status" value="1"/>
</dbReference>
<dbReference type="Pfam" id="PF00916">
    <property type="entry name" value="Sulfate_transp"/>
    <property type="match status" value="1"/>
</dbReference>
<feature type="transmembrane region" description="Helical" evidence="6">
    <location>
        <begin position="62"/>
        <end position="82"/>
    </location>
</feature>
<dbReference type="InterPro" id="IPR018045">
    <property type="entry name" value="S04_transporter_CS"/>
</dbReference>
<evidence type="ECO:0000256" key="4">
    <source>
        <dbReference type="ARBA" id="ARBA00023136"/>
    </source>
</evidence>
<sequence length="740" mass="80914">MVLTEVKDTAKKIVHYPEQLTEDISTKEWLSQFWTNPLPHFRDYLLSLFPIMKWIPRYNLGWLYGDIIAGLTVGIVLVPQAMSYAQIATLPPVYGLYSSVVGTFIYCIFATSKDVSIGPTAVLSLTVANLIAGIEKDHPGEWSKPVLASAICLVLGSITMGLGLLRIGWLVEFAPMPAIAGFMTGSALTIVTVELPGMLGMEGLGIYESPCKVLIGTLKDLPHAKLDAAWGLPTRLFFFLGVMRNAIVILVSTIAAWLYCRKHRDAEGDFPIKLLQTIPPGLQHMGLPKLNQKMFSAMAPNLPVLTIISFMEHIAISKTLGRRNGYKINPSQELLSMGVANVVGSCFGAYPSAGSFCRSALSSKSGIRTPLSGIITSSVVLVSLYGLTRAFYWIPYSVLCAVIIHAVADLCAAPSAAYKYWRVSPIEFLIWFATVLVTVFMSIEDGVYVSILSSLFLLLIRLAHPRGGFMGRVFLESDSEFGRTRETREIFVPLKPNGVKNPNVEVRAPAPGVVIYKLEESYLYPNCSIVNLALVDYVKENIRRGEGVGSSMSRDQPWTADGGPYGESGHGSGLDERKPLLHAIVLDFSAVSHLDTTATQVLIDTRIEIERWTNYSVEFHFATIMSPWIRRALVAGGFGIGQSHSQAPRELAALISDRDGLLVDDLESPGSSMSDTEAGHTKVQMQEVERSANPDNWEALLREETPFFHPDLISACRAAESGLHRVTDIVPKNEGGGSSG</sequence>
<evidence type="ECO:0000256" key="3">
    <source>
        <dbReference type="ARBA" id="ARBA00022989"/>
    </source>
</evidence>
<feature type="transmembrane region" description="Helical" evidence="6">
    <location>
        <begin position="393"/>
        <end position="413"/>
    </location>
</feature>
<comment type="subcellular location">
    <subcellularLocation>
        <location evidence="1">Membrane</location>
        <topology evidence="1">Multi-pass membrane protein</topology>
    </subcellularLocation>
</comment>
<feature type="transmembrane region" description="Helical" evidence="6">
    <location>
        <begin position="146"/>
        <end position="165"/>
    </location>
</feature>
<dbReference type="GO" id="GO:0016020">
    <property type="term" value="C:membrane"/>
    <property type="evidence" value="ECO:0007669"/>
    <property type="project" value="UniProtKB-SubCell"/>
</dbReference>
<dbReference type="PROSITE" id="PS01130">
    <property type="entry name" value="SLC26A"/>
    <property type="match status" value="1"/>
</dbReference>
<evidence type="ECO:0000256" key="1">
    <source>
        <dbReference type="ARBA" id="ARBA00004141"/>
    </source>
</evidence>
<dbReference type="InterPro" id="IPR001902">
    <property type="entry name" value="SLC26A/SulP_fam"/>
</dbReference>
<accession>A0AAD5VZ11</accession>
<proteinExistence type="predicted"/>
<keyword evidence="3 6" id="KW-1133">Transmembrane helix</keyword>
<evidence type="ECO:0000256" key="2">
    <source>
        <dbReference type="ARBA" id="ARBA00022692"/>
    </source>
</evidence>
<dbReference type="GO" id="GO:0008271">
    <property type="term" value="F:secondary active sulfate transmembrane transporter activity"/>
    <property type="evidence" value="ECO:0007669"/>
    <property type="project" value="InterPro"/>
</dbReference>
<feature type="region of interest" description="Disordered" evidence="5">
    <location>
        <begin position="669"/>
        <end position="690"/>
    </location>
</feature>
<protein>
    <recommendedName>
        <fullName evidence="7">STAS domain-containing protein</fullName>
    </recommendedName>
</protein>
<dbReference type="AlphaFoldDB" id="A0AAD5VZ11"/>